<dbReference type="AlphaFoldDB" id="C3PIX8"/>
<evidence type="ECO:0000313" key="2">
    <source>
        <dbReference type="Proteomes" id="UP000002077"/>
    </source>
</evidence>
<accession>C3PIX8</accession>
<sequence>MVLHVAHRTTPLSQNLGLDYRGAIATGAPAYVEEIIIAAGPTFPPVPLPPALGTYGLYILAAVQEANPHIDFNPALSDEGRRMIAESKKSCFYEVRDAVDGTNLARAFTKPIRDVPGAEQAIRDFMATPVAGYDKPVFLGHGLQDMDVPTPIGLVLNSGMWVRQFVGNPRNNRVEVHWYPTDHRGLTPGK</sequence>
<evidence type="ECO:0008006" key="3">
    <source>
        <dbReference type="Google" id="ProtNLM"/>
    </source>
</evidence>
<protein>
    <recommendedName>
        <fullName evidence="3">Triacylglycerol lipase</fullName>
    </recommendedName>
</protein>
<dbReference type="HOGENOM" id="CLU_1425802_0_0_11"/>
<dbReference type="KEGG" id="car:cauri_0037"/>
<dbReference type="EMBL" id="CP001601">
    <property type="protein sequence ID" value="ACP31636.1"/>
    <property type="molecule type" value="Genomic_DNA"/>
</dbReference>
<keyword evidence="2" id="KW-1185">Reference proteome</keyword>
<proteinExistence type="predicted"/>
<organism evidence="1 2">
    <name type="scientific">Corynebacterium aurimucosum (strain ATCC 700975 / DSM 44827 / CIP 107346 / CN-1)</name>
    <name type="common">Corynebacterium nigricans</name>
    <dbReference type="NCBI Taxonomy" id="548476"/>
    <lineage>
        <taxon>Bacteria</taxon>
        <taxon>Bacillati</taxon>
        <taxon>Actinomycetota</taxon>
        <taxon>Actinomycetes</taxon>
        <taxon>Mycobacteriales</taxon>
        <taxon>Corynebacteriaceae</taxon>
        <taxon>Corynebacterium</taxon>
    </lineage>
</organism>
<gene>
    <name evidence="1" type="ordered locus">cauri_0037</name>
</gene>
<dbReference type="Proteomes" id="UP000002077">
    <property type="component" value="Chromosome"/>
</dbReference>
<dbReference type="eggNOG" id="COG1073">
    <property type="taxonomic scope" value="Bacteria"/>
</dbReference>
<reference evidence="1 2" key="1">
    <citation type="journal article" date="2010" name="BMC Genomics">
        <title>Complete genome sequence and lifestyle of black-pigmented Corynebacterium aurimucosum ATCC 700975 (formerly C. nigricans CN-1) isolated from a vaginal swab of a woman with spontaneous abortion.</title>
        <authorList>
            <person name="Trost E."/>
            <person name="Gotker S."/>
            <person name="Schneider J."/>
            <person name="Schneiker-Bekel S."/>
            <person name="Szczepanowski R."/>
            <person name="Tilker A."/>
            <person name="Viehoever P."/>
            <person name="Arnold W."/>
            <person name="Bekel T."/>
            <person name="Blom J."/>
            <person name="Gartemann K.H."/>
            <person name="Linke B."/>
            <person name="Goesmann A."/>
            <person name="Puhler A."/>
            <person name="Shukla S.K."/>
            <person name="Tauch A."/>
        </authorList>
    </citation>
    <scope>NUCLEOTIDE SEQUENCE [LARGE SCALE GENOMIC DNA]</scope>
    <source>
        <strain evidence="2">ATCC 700975 / DSM 44827 / CIP 107346 / CN-1</strain>
    </source>
</reference>
<name>C3PIX8_CORA7</name>
<evidence type="ECO:0000313" key="1">
    <source>
        <dbReference type="EMBL" id="ACP31636.1"/>
    </source>
</evidence>